<dbReference type="GO" id="GO:0032389">
    <property type="term" value="C:MutLalpha complex"/>
    <property type="evidence" value="ECO:0007669"/>
    <property type="project" value="TreeGrafter"/>
</dbReference>
<dbReference type="GO" id="GO:0006298">
    <property type="term" value="P:mismatch repair"/>
    <property type="evidence" value="ECO:0007669"/>
    <property type="project" value="InterPro"/>
</dbReference>
<dbReference type="NCBIfam" id="TIGR00585">
    <property type="entry name" value="mutl"/>
    <property type="match status" value="1"/>
</dbReference>
<dbReference type="CDD" id="cd03484">
    <property type="entry name" value="MutL_Trans_hPMS_2_like"/>
    <property type="match status" value="1"/>
</dbReference>
<comment type="similarity">
    <text evidence="1">Belongs to the DNA mismatch repair MutL/HexB family.</text>
</comment>
<dbReference type="Gene3D" id="3.30.1540.20">
    <property type="entry name" value="MutL, C-terminal domain, dimerisation subdomain"/>
    <property type="match status" value="1"/>
</dbReference>
<dbReference type="Pfam" id="PF01119">
    <property type="entry name" value="DNA_mis_repair"/>
    <property type="match status" value="1"/>
</dbReference>
<dbReference type="GO" id="GO:0030983">
    <property type="term" value="F:mismatched DNA binding"/>
    <property type="evidence" value="ECO:0007669"/>
    <property type="project" value="InterPro"/>
</dbReference>
<accession>A0A6H5FZ83</accession>
<dbReference type="InterPro" id="IPR013507">
    <property type="entry name" value="DNA_mismatch_S5_2-like"/>
</dbReference>
<dbReference type="GO" id="GO:0071897">
    <property type="term" value="P:DNA biosynthetic process"/>
    <property type="evidence" value="ECO:0007669"/>
    <property type="project" value="UniProtKB-ARBA"/>
</dbReference>
<dbReference type="InterPro" id="IPR043502">
    <property type="entry name" value="DNA/RNA_pol_sf"/>
</dbReference>
<dbReference type="AlphaFoldDB" id="A0A6H5FZ83"/>
<dbReference type="SUPFAM" id="SSF56672">
    <property type="entry name" value="DNA/RNA polymerases"/>
    <property type="match status" value="1"/>
</dbReference>
<evidence type="ECO:0000256" key="2">
    <source>
        <dbReference type="ARBA" id="ARBA00022763"/>
    </source>
</evidence>
<dbReference type="Gene3D" id="3.30.565.10">
    <property type="entry name" value="Histidine kinase-like ATPase, C-terminal domain"/>
    <property type="match status" value="1"/>
</dbReference>
<dbReference type="InterPro" id="IPR057670">
    <property type="entry name" value="SH3_retrovirus"/>
</dbReference>
<gene>
    <name evidence="5" type="ORF">NTEN_LOCUS2005</name>
</gene>
<dbReference type="InterPro" id="IPR014762">
    <property type="entry name" value="DNA_mismatch_repair_CS"/>
</dbReference>
<dbReference type="InterPro" id="IPR036890">
    <property type="entry name" value="HATPase_C_sf"/>
</dbReference>
<dbReference type="SUPFAM" id="SSF55874">
    <property type="entry name" value="ATPase domain of HSP90 chaperone/DNA topoisomerase II/histidine kinase"/>
    <property type="match status" value="1"/>
</dbReference>
<dbReference type="Pfam" id="PF13589">
    <property type="entry name" value="HATPase_c_3"/>
    <property type="match status" value="1"/>
</dbReference>
<dbReference type="CDD" id="cd16926">
    <property type="entry name" value="HATPase_MutL-MLH-PMS-like"/>
    <property type="match status" value="1"/>
</dbReference>
<dbReference type="InterPro" id="IPR036397">
    <property type="entry name" value="RNaseH_sf"/>
</dbReference>
<dbReference type="InterPro" id="IPR014790">
    <property type="entry name" value="MutL_C"/>
</dbReference>
<dbReference type="GO" id="GO:0016887">
    <property type="term" value="F:ATP hydrolysis activity"/>
    <property type="evidence" value="ECO:0007669"/>
    <property type="project" value="InterPro"/>
</dbReference>
<evidence type="ECO:0000256" key="3">
    <source>
        <dbReference type="SAM" id="MobiDB-lite"/>
    </source>
</evidence>
<reference evidence="5 6" key="1">
    <citation type="submission" date="2020-02" db="EMBL/GenBank/DDBJ databases">
        <authorList>
            <person name="Ferguson B K."/>
        </authorList>
    </citation>
    <scope>NUCLEOTIDE SEQUENCE [LARGE SCALE GENOMIC DNA]</scope>
</reference>
<dbReference type="PANTHER" id="PTHR10073:SF52">
    <property type="entry name" value="MISMATCH REPAIR ENDONUCLEASE PMS2"/>
    <property type="match status" value="1"/>
</dbReference>
<dbReference type="InterPro" id="IPR002099">
    <property type="entry name" value="MutL/Mlh/PMS"/>
</dbReference>
<dbReference type="SUPFAM" id="SSF118116">
    <property type="entry name" value="DNA mismatch repair protein MutL"/>
    <property type="match status" value="1"/>
</dbReference>
<dbReference type="Pfam" id="PF25597">
    <property type="entry name" value="SH3_retrovirus"/>
    <property type="match status" value="1"/>
</dbReference>
<feature type="compositionally biased region" description="Basic and acidic residues" evidence="3">
    <location>
        <begin position="1230"/>
        <end position="1239"/>
    </location>
</feature>
<dbReference type="Pfam" id="PF08676">
    <property type="entry name" value="MutL_C"/>
    <property type="match status" value="1"/>
</dbReference>
<dbReference type="SMART" id="SM00853">
    <property type="entry name" value="MutL_C"/>
    <property type="match status" value="1"/>
</dbReference>
<dbReference type="InterPro" id="IPR001584">
    <property type="entry name" value="Integrase_cat-core"/>
</dbReference>
<feature type="region of interest" description="Disordered" evidence="3">
    <location>
        <begin position="1176"/>
        <end position="1195"/>
    </location>
</feature>
<dbReference type="OrthoDB" id="10254304at2759"/>
<dbReference type="GO" id="GO:0140664">
    <property type="term" value="F:ATP-dependent DNA damage sensor activity"/>
    <property type="evidence" value="ECO:0007669"/>
    <property type="project" value="InterPro"/>
</dbReference>
<evidence type="ECO:0000313" key="6">
    <source>
        <dbReference type="Proteomes" id="UP000479000"/>
    </source>
</evidence>
<dbReference type="InterPro" id="IPR013103">
    <property type="entry name" value="RVT_2"/>
</dbReference>
<proteinExistence type="inferred from homology"/>
<feature type="region of interest" description="Disordered" evidence="3">
    <location>
        <begin position="1217"/>
        <end position="1246"/>
    </location>
</feature>
<dbReference type="PROSITE" id="PS50994">
    <property type="entry name" value="INTEGRASE"/>
    <property type="match status" value="1"/>
</dbReference>
<dbReference type="PANTHER" id="PTHR10073">
    <property type="entry name" value="DNA MISMATCH REPAIR PROTEIN MLH, PMS, MUTL"/>
    <property type="match status" value="1"/>
</dbReference>
<evidence type="ECO:0000259" key="4">
    <source>
        <dbReference type="PROSITE" id="PS50994"/>
    </source>
</evidence>
<dbReference type="Gene3D" id="3.30.420.10">
    <property type="entry name" value="Ribonuclease H-like superfamily/Ribonuclease H"/>
    <property type="match status" value="1"/>
</dbReference>
<dbReference type="EMBL" id="CADCXU010003203">
    <property type="protein sequence ID" value="CAA9995214.1"/>
    <property type="molecule type" value="Genomic_DNA"/>
</dbReference>
<keyword evidence="6" id="KW-1185">Reference proteome</keyword>
<dbReference type="InterPro" id="IPR012337">
    <property type="entry name" value="RNaseH-like_sf"/>
</dbReference>
<dbReference type="GO" id="GO:0042575">
    <property type="term" value="C:DNA polymerase complex"/>
    <property type="evidence" value="ECO:0007669"/>
    <property type="project" value="UniProtKB-ARBA"/>
</dbReference>
<dbReference type="InterPro" id="IPR014721">
    <property type="entry name" value="Ribsml_uS5_D2-typ_fold_subgr"/>
</dbReference>
<dbReference type="FunFam" id="3.30.565.10:FF:000014">
    <property type="entry name" value="Mismatch repair endonuclease pms1, putative"/>
    <property type="match status" value="1"/>
</dbReference>
<sequence length="1246" mass="139795">MSGSIKAIDKTTVHRICSGQVVLSLAIAVKELVENAIDAGATCVEVKLKEYGSEMIEVCDNGAGVHPDNFEGLTLKYHTSKLREFSDLVGVETFGFRGEALSSLCALSNVSISTKHSSQDCGANLTFDHNGHIVKTLPLARQVGTSVSLANIFCTLPVRLKEFHRNIKKEFNKMLQIIYAYCLVSTGIRITCVNQTKKGGRSIVLATQGNITVKENISCVFGSKQLTGLVELQKTLPSPETMEELNIGVEECSIFELEGLISSCSHGSGRSAPDRQYYFINSRPCDPSKVSKAVNDVYHKYNVHQYPFIFMNIKVTKESVDVNVTPDKRQIFINQEKALVAIVKIIEFLQMEIIGQFNLGFIVAKLDKDLFIIDQHASDEKYNFETLQKTTVITNQKLVVPQPLELTAANECILMDNLDVFKKNGFEFLIDPEAPATKKVSMTAVPLSANRVFGKADVDELLFMLQDANDQHVTCRPSGVRAMFASRACRKSVMIGTALNHKEMKRLVTQMGTIDHPWLTGRTPHQPHMARPAASPSSLCYPLVFPEHFARNSSSPPTQFGDSISNFDRFSCCCSLFAPARTIHFLVVKLLRTKDEAEQNLINYVNTTERQLGIKVKRFRLDNGGEFSSNNFKNFARKHGIELEYTMSYSPQSNGKSERMNRTLQNMVRTKLIDSGVPKYLWGEALKSSVYELNRSPSASLKNGETPALLWHGRNDISKARVFGCRAWLTSLPKGKKLDPRAKRGVLCGYCGGGYRIWLPNEKKVVQSRDVVFDEDTFEYKPPTAGFSPEPSKSQWVDMPSCPTITSTTNSEKADLQAPIQLPDNSDVSSSDEEEDRQNEKSPIKVSKSGRVLKKPSRLDEFELYSAYCMLSSTAEEPKTFEEARQNDEWKAAIKNELDSHKELGTWTPAKLPENKEAIDTKWVFKIKEDGTKKARLVARGFQIPYNKLEEFTYAPVCRMSTIRILISQAVIHDWPMRQIDVPTAFLNGKLESDVFIKTPKGLNCDSQILKLNRALYGLRESPKCWNDCFSKEMERLGFKRSPYDYCLYVGPDVFLCLFVDDGIITGNSSKIDAVIEALHKRFRVKDLGNVSSFLGMQFSKANGSITVVQSKMIDRILKEFKMEQCRPVSTPMDTGFQVEELKIVDRDIPYRRLENRPWKIKSLFSPTVSGPVVGPSRITPLARPSPTENRPASASYRRHFLRRLTLRLVDVFCSPPSGIGSAQSSSTVRPDRSDRTEPTDLSSPI</sequence>
<dbReference type="GO" id="GO:0015074">
    <property type="term" value="P:DNA integration"/>
    <property type="evidence" value="ECO:0007669"/>
    <property type="project" value="InterPro"/>
</dbReference>
<dbReference type="Gene3D" id="3.30.230.10">
    <property type="match status" value="1"/>
</dbReference>
<dbReference type="FunFam" id="3.30.1370.100:FF:000001">
    <property type="entry name" value="Mismatch repair endonuclease pms1, putative"/>
    <property type="match status" value="1"/>
</dbReference>
<keyword evidence="2" id="KW-0227">DNA damage</keyword>
<dbReference type="PROSITE" id="PS00058">
    <property type="entry name" value="DNA_MISMATCH_REPAIR_1"/>
    <property type="match status" value="1"/>
</dbReference>
<dbReference type="Proteomes" id="UP000479000">
    <property type="component" value="Unassembled WGS sequence"/>
</dbReference>
<dbReference type="GO" id="GO:0005524">
    <property type="term" value="F:ATP binding"/>
    <property type="evidence" value="ECO:0007669"/>
    <property type="project" value="InterPro"/>
</dbReference>
<dbReference type="SMART" id="SM01340">
    <property type="entry name" value="DNA_mis_repair"/>
    <property type="match status" value="1"/>
</dbReference>
<dbReference type="InterPro" id="IPR020568">
    <property type="entry name" value="Ribosomal_Su5_D2-typ_SF"/>
</dbReference>
<organism evidence="5 6">
    <name type="scientific">Nesidiocoris tenuis</name>
    <dbReference type="NCBI Taxonomy" id="355587"/>
    <lineage>
        <taxon>Eukaryota</taxon>
        <taxon>Metazoa</taxon>
        <taxon>Ecdysozoa</taxon>
        <taxon>Arthropoda</taxon>
        <taxon>Hexapoda</taxon>
        <taxon>Insecta</taxon>
        <taxon>Pterygota</taxon>
        <taxon>Neoptera</taxon>
        <taxon>Paraneoptera</taxon>
        <taxon>Hemiptera</taxon>
        <taxon>Heteroptera</taxon>
        <taxon>Panheteroptera</taxon>
        <taxon>Cimicomorpha</taxon>
        <taxon>Miridae</taxon>
        <taxon>Dicyphina</taxon>
        <taxon>Nesidiocoris</taxon>
    </lineage>
</organism>
<dbReference type="InterPro" id="IPR042121">
    <property type="entry name" value="MutL_C_regsub"/>
</dbReference>
<dbReference type="InterPro" id="IPR042120">
    <property type="entry name" value="MutL_C_dimsub"/>
</dbReference>
<dbReference type="SUPFAM" id="SSF54211">
    <property type="entry name" value="Ribosomal protein S5 domain 2-like"/>
    <property type="match status" value="1"/>
</dbReference>
<dbReference type="Pfam" id="PF07727">
    <property type="entry name" value="RVT_2"/>
    <property type="match status" value="1"/>
</dbReference>
<feature type="region of interest" description="Disordered" evidence="3">
    <location>
        <begin position="783"/>
        <end position="850"/>
    </location>
</feature>
<dbReference type="InterPro" id="IPR038973">
    <property type="entry name" value="MutL/Mlh/Pms-like"/>
</dbReference>
<evidence type="ECO:0000313" key="5">
    <source>
        <dbReference type="EMBL" id="CAA9995214.1"/>
    </source>
</evidence>
<evidence type="ECO:0000256" key="1">
    <source>
        <dbReference type="ARBA" id="ARBA00006082"/>
    </source>
</evidence>
<protein>
    <recommendedName>
        <fullName evidence="4">Integrase catalytic domain-containing protein</fullName>
    </recommendedName>
</protein>
<dbReference type="SUPFAM" id="SSF53098">
    <property type="entry name" value="Ribonuclease H-like"/>
    <property type="match status" value="1"/>
</dbReference>
<feature type="domain" description="Integrase catalytic" evidence="4">
    <location>
        <begin position="552"/>
        <end position="715"/>
    </location>
</feature>
<name>A0A6H5FZ83_9HEMI</name>
<dbReference type="Gene3D" id="3.30.1370.100">
    <property type="entry name" value="MutL, C-terminal domain, regulatory subdomain"/>
    <property type="match status" value="1"/>
</dbReference>
<dbReference type="InterPro" id="IPR037198">
    <property type="entry name" value="MutL_C_sf"/>
</dbReference>